<dbReference type="STRING" id="658196.A0A397SM23"/>
<keyword evidence="5" id="KW-1185">Reference proteome</keyword>
<evidence type="ECO:0000313" key="5">
    <source>
        <dbReference type="Proteomes" id="UP000265703"/>
    </source>
</evidence>
<keyword evidence="3" id="KW-0812">Transmembrane</keyword>
<evidence type="ECO:0000256" key="3">
    <source>
        <dbReference type="SAM" id="Phobius"/>
    </source>
</evidence>
<reference evidence="4 5" key="1">
    <citation type="submission" date="2018-06" db="EMBL/GenBank/DDBJ databases">
        <title>Comparative genomics reveals the genomic features of Rhizophagus irregularis, R. cerebriforme, R. diaphanum and Gigaspora rosea, and their symbiotic lifestyle signature.</title>
        <authorList>
            <person name="Morin E."/>
            <person name="San Clemente H."/>
            <person name="Chen E.C.H."/>
            <person name="De La Providencia I."/>
            <person name="Hainaut M."/>
            <person name="Kuo A."/>
            <person name="Kohler A."/>
            <person name="Murat C."/>
            <person name="Tang N."/>
            <person name="Roy S."/>
            <person name="Loubradou J."/>
            <person name="Henrissat B."/>
            <person name="Grigoriev I.V."/>
            <person name="Corradi N."/>
            <person name="Roux C."/>
            <person name="Martin F.M."/>
        </authorList>
    </citation>
    <scope>NUCLEOTIDE SEQUENCE [LARGE SCALE GENOMIC DNA]</scope>
    <source>
        <strain evidence="4 5">DAOM 227022</strain>
    </source>
</reference>
<accession>A0A397SM23</accession>
<organism evidence="4 5">
    <name type="scientific">Glomus cerebriforme</name>
    <dbReference type="NCBI Taxonomy" id="658196"/>
    <lineage>
        <taxon>Eukaryota</taxon>
        <taxon>Fungi</taxon>
        <taxon>Fungi incertae sedis</taxon>
        <taxon>Mucoromycota</taxon>
        <taxon>Glomeromycotina</taxon>
        <taxon>Glomeromycetes</taxon>
        <taxon>Glomerales</taxon>
        <taxon>Glomeraceae</taxon>
        <taxon>Glomus</taxon>
    </lineage>
</organism>
<name>A0A397SM23_9GLOM</name>
<evidence type="ECO:0008006" key="6">
    <source>
        <dbReference type="Google" id="ProtNLM"/>
    </source>
</evidence>
<dbReference type="Pfam" id="PF24681">
    <property type="entry name" value="Kelch_KLHDC2_KLHL20_DRC7"/>
    <property type="match status" value="1"/>
</dbReference>
<feature type="transmembrane region" description="Helical" evidence="3">
    <location>
        <begin position="393"/>
        <end position="414"/>
    </location>
</feature>
<dbReference type="InterPro" id="IPR015915">
    <property type="entry name" value="Kelch-typ_b-propeller"/>
</dbReference>
<dbReference type="PANTHER" id="PTHR46093">
    <property type="entry name" value="ACYL-COA-BINDING DOMAIN-CONTAINING PROTEIN 5"/>
    <property type="match status" value="1"/>
</dbReference>
<dbReference type="Proteomes" id="UP000265703">
    <property type="component" value="Unassembled WGS sequence"/>
</dbReference>
<dbReference type="EMBL" id="QKYT01000322">
    <property type="protein sequence ID" value="RIA87183.1"/>
    <property type="molecule type" value="Genomic_DNA"/>
</dbReference>
<comment type="caution">
    <text evidence="4">The sequence shown here is derived from an EMBL/GenBank/DDBJ whole genome shotgun (WGS) entry which is preliminary data.</text>
</comment>
<dbReference type="PANTHER" id="PTHR46093:SF18">
    <property type="entry name" value="FIBRONECTIN TYPE-III DOMAIN-CONTAINING PROTEIN"/>
    <property type="match status" value="1"/>
</dbReference>
<gene>
    <name evidence="4" type="ORF">C1645_878202</name>
</gene>
<dbReference type="OrthoDB" id="432528at2759"/>
<keyword evidence="1" id="KW-0880">Kelch repeat</keyword>
<proteinExistence type="predicted"/>
<evidence type="ECO:0000256" key="1">
    <source>
        <dbReference type="ARBA" id="ARBA00022441"/>
    </source>
</evidence>
<evidence type="ECO:0000256" key="2">
    <source>
        <dbReference type="ARBA" id="ARBA00022737"/>
    </source>
</evidence>
<dbReference type="SUPFAM" id="SSF117281">
    <property type="entry name" value="Kelch motif"/>
    <property type="match status" value="1"/>
</dbReference>
<dbReference type="AlphaFoldDB" id="A0A397SM23"/>
<sequence length="430" mass="49081">MKILNKLIQIRIIFYIINFQIYVINCQQDATPMTLGRAFHTATLVWPKIYFLGGYSELSNYTNDFFYLDVSNPVNKTEGFQFVNLAYLTPNTTISGHNRATTSVGGEPRDTIFLFDGHMGNDSYYASGVIFSFNTTEQNWEFVPFNYGGNEPMRRTSMNAATDNNGKTYLFGGAKELEQSPIQYSNLMNTFDTINKFWGDEPIDSTIIPRDGYTATYIPETGYIFYIGGFGKSFYTKELINMETIDIFDTINNRWLHQKTINPPDEGRVFHTAVLTSDRRIVIFGGADNTTKQPVKNYYEVLDVNTCEWYHSNKGIYVETPYKGHTATLINNDYMFISFGYVFTNGGSRLSNDIFIYKIGDYANFTLVDNFPYQSSNTSPVTQTPNNIRTIKIIAIVSCSVGLLLILIAAFIIYKKYPKKRSIQNILLIE</sequence>
<keyword evidence="3" id="KW-0472">Membrane</keyword>
<evidence type="ECO:0000313" key="4">
    <source>
        <dbReference type="EMBL" id="RIA87183.1"/>
    </source>
</evidence>
<dbReference type="Gene3D" id="2.120.10.80">
    <property type="entry name" value="Kelch-type beta propeller"/>
    <property type="match status" value="2"/>
</dbReference>
<feature type="transmembrane region" description="Helical" evidence="3">
    <location>
        <begin position="7"/>
        <end position="24"/>
    </location>
</feature>
<keyword evidence="2" id="KW-0677">Repeat</keyword>
<keyword evidence="3" id="KW-1133">Transmembrane helix</keyword>
<protein>
    <recommendedName>
        <fullName evidence="6">Galactose oxidase</fullName>
    </recommendedName>
</protein>